<keyword evidence="7" id="KW-1185">Reference proteome</keyword>
<gene>
    <name evidence="6" type="ORF">SUNI508_13346</name>
</gene>
<keyword evidence="2 5" id="KW-0812">Transmembrane</keyword>
<organism evidence="6 7">
    <name type="scientific">Seiridium unicorne</name>
    <dbReference type="NCBI Taxonomy" id="138068"/>
    <lineage>
        <taxon>Eukaryota</taxon>
        <taxon>Fungi</taxon>
        <taxon>Dikarya</taxon>
        <taxon>Ascomycota</taxon>
        <taxon>Pezizomycotina</taxon>
        <taxon>Sordariomycetes</taxon>
        <taxon>Xylariomycetidae</taxon>
        <taxon>Amphisphaeriales</taxon>
        <taxon>Sporocadaceae</taxon>
        <taxon>Seiridium</taxon>
    </lineage>
</organism>
<evidence type="ECO:0000256" key="2">
    <source>
        <dbReference type="ARBA" id="ARBA00022692"/>
    </source>
</evidence>
<keyword evidence="3 5" id="KW-1133">Transmembrane helix</keyword>
<name>A0ABR2VDB5_9PEZI</name>
<protein>
    <submittedName>
        <fullName evidence="6">Major facilitator superfamily (MFS) profile domain-containing protein</fullName>
    </submittedName>
</protein>
<dbReference type="EMBL" id="JARVKF010000028">
    <property type="protein sequence ID" value="KAK9424893.1"/>
    <property type="molecule type" value="Genomic_DNA"/>
</dbReference>
<dbReference type="PANTHER" id="PTHR23501:SF33">
    <property type="entry name" value="MAJOR FACILITATOR SUPERFAMILY (MFS) PROFILE DOMAIN-CONTAINING PROTEIN"/>
    <property type="match status" value="1"/>
</dbReference>
<evidence type="ECO:0000256" key="1">
    <source>
        <dbReference type="ARBA" id="ARBA00004141"/>
    </source>
</evidence>
<feature type="transmembrane region" description="Helical" evidence="5">
    <location>
        <begin position="16"/>
        <end position="39"/>
    </location>
</feature>
<evidence type="ECO:0000256" key="5">
    <source>
        <dbReference type="SAM" id="Phobius"/>
    </source>
</evidence>
<keyword evidence="4 5" id="KW-0472">Membrane</keyword>
<evidence type="ECO:0000313" key="6">
    <source>
        <dbReference type="EMBL" id="KAK9424893.1"/>
    </source>
</evidence>
<dbReference type="PROSITE" id="PS51257">
    <property type="entry name" value="PROKAR_LIPOPROTEIN"/>
    <property type="match status" value="1"/>
</dbReference>
<proteinExistence type="predicted"/>
<comment type="caution">
    <text evidence="6">The sequence shown here is derived from an EMBL/GenBank/DDBJ whole genome shotgun (WGS) entry which is preliminary data.</text>
</comment>
<feature type="transmembrane region" description="Helical" evidence="5">
    <location>
        <begin position="127"/>
        <end position="147"/>
    </location>
</feature>
<evidence type="ECO:0000256" key="3">
    <source>
        <dbReference type="ARBA" id="ARBA00022989"/>
    </source>
</evidence>
<comment type="subcellular location">
    <subcellularLocation>
        <location evidence="1">Membrane</location>
        <topology evidence="1">Multi-pass membrane protein</topology>
    </subcellularLocation>
</comment>
<dbReference type="Proteomes" id="UP001408356">
    <property type="component" value="Unassembled WGS sequence"/>
</dbReference>
<evidence type="ECO:0000313" key="7">
    <source>
        <dbReference type="Proteomes" id="UP001408356"/>
    </source>
</evidence>
<dbReference type="PANTHER" id="PTHR23501">
    <property type="entry name" value="MAJOR FACILITATOR SUPERFAMILY"/>
    <property type="match status" value="1"/>
</dbReference>
<sequence>MIVRWNGNTNWAESMYIIPGGFGCGIIQSAVFVAIQAAIDPVDKAASISGFFLATQVGTVVGTAAVSALMIGGLKETLKARLLSQGLEQTGIDEVLEQAVASVNYLDRTSQPIANAIVASYVDGLEYSHAFSLGRSIMVFFAALLLLERKLDR</sequence>
<accession>A0ABR2VDB5</accession>
<feature type="transmembrane region" description="Helical" evidence="5">
    <location>
        <begin position="51"/>
        <end position="74"/>
    </location>
</feature>
<evidence type="ECO:0000256" key="4">
    <source>
        <dbReference type="ARBA" id="ARBA00023136"/>
    </source>
</evidence>
<reference evidence="6 7" key="1">
    <citation type="journal article" date="2024" name="J. Plant Pathol.">
        <title>Sequence and assembly of the genome of Seiridium unicorne, isolate CBS 538.82, causal agent of cypress canker disease.</title>
        <authorList>
            <person name="Scali E."/>
            <person name="Rocca G.D."/>
            <person name="Danti R."/>
            <person name="Garbelotto M."/>
            <person name="Barberini S."/>
            <person name="Baroncelli R."/>
            <person name="Emiliani G."/>
        </authorList>
    </citation>
    <scope>NUCLEOTIDE SEQUENCE [LARGE SCALE GENOMIC DNA]</scope>
    <source>
        <strain evidence="6 7">BM-138-508</strain>
    </source>
</reference>